<keyword evidence="5 10" id="KW-0175">Coiled coil</keyword>
<evidence type="ECO:0000313" key="11">
    <source>
        <dbReference type="EMBL" id="KAK8900578.1"/>
    </source>
</evidence>
<keyword evidence="2" id="KW-0963">Cytoplasm</keyword>
<keyword evidence="6" id="KW-0206">Cytoskeleton</keyword>
<evidence type="ECO:0000256" key="6">
    <source>
        <dbReference type="ARBA" id="ARBA00023212"/>
    </source>
</evidence>
<keyword evidence="12" id="KW-1185">Reference proteome</keyword>
<evidence type="ECO:0000256" key="10">
    <source>
        <dbReference type="SAM" id="Coils"/>
    </source>
</evidence>
<keyword evidence="7" id="KW-0966">Cell projection</keyword>
<evidence type="ECO:0000256" key="9">
    <source>
        <dbReference type="ARBA" id="ARBA00023662"/>
    </source>
</evidence>
<name>A0ABR2LB64_9EUKA</name>
<organism evidence="11 12">
    <name type="scientific">Tritrichomonas musculus</name>
    <dbReference type="NCBI Taxonomy" id="1915356"/>
    <lineage>
        <taxon>Eukaryota</taxon>
        <taxon>Metamonada</taxon>
        <taxon>Parabasalia</taxon>
        <taxon>Tritrichomonadida</taxon>
        <taxon>Tritrichomonadidae</taxon>
        <taxon>Tritrichomonas</taxon>
    </lineage>
</organism>
<proteinExistence type="inferred from homology"/>
<feature type="coiled-coil region" evidence="10">
    <location>
        <begin position="1407"/>
        <end position="1447"/>
    </location>
</feature>
<evidence type="ECO:0000256" key="8">
    <source>
        <dbReference type="ARBA" id="ARBA00023605"/>
    </source>
</evidence>
<comment type="subcellular location">
    <subcellularLocation>
        <location evidence="1">Cytoplasm</location>
        <location evidence="1">Cytoskeleton</location>
        <location evidence="1">Cilium axoneme</location>
    </subcellularLocation>
</comment>
<evidence type="ECO:0000256" key="3">
    <source>
        <dbReference type="ARBA" id="ARBA00022574"/>
    </source>
</evidence>
<feature type="coiled-coil region" evidence="10">
    <location>
        <begin position="1494"/>
        <end position="1521"/>
    </location>
</feature>
<keyword evidence="11" id="KW-0969">Cilium</keyword>
<evidence type="ECO:0000256" key="5">
    <source>
        <dbReference type="ARBA" id="ARBA00023054"/>
    </source>
</evidence>
<feature type="coiled-coil region" evidence="10">
    <location>
        <begin position="1172"/>
        <end position="1241"/>
    </location>
</feature>
<dbReference type="SUPFAM" id="SSF75011">
    <property type="entry name" value="3-carboxy-cis,cis-mucoante lactonizing enzyme"/>
    <property type="match status" value="1"/>
</dbReference>
<dbReference type="PANTHER" id="PTHR14885:SF1">
    <property type="entry name" value="CILIA- AND FLAGELLA-ASSOCIATED PROTEIN 43"/>
    <property type="match status" value="1"/>
</dbReference>
<dbReference type="Pfam" id="PF00400">
    <property type="entry name" value="WD40"/>
    <property type="match status" value="1"/>
</dbReference>
<keyword evidence="4" id="KW-0677">Repeat</keyword>
<protein>
    <recommendedName>
        <fullName evidence="9">Cilia- and flagella-associated protein 43</fullName>
    </recommendedName>
</protein>
<gene>
    <name evidence="11" type="ORF">M9Y10_002907</name>
</gene>
<dbReference type="SUPFAM" id="SSF50978">
    <property type="entry name" value="WD40 repeat-like"/>
    <property type="match status" value="1"/>
</dbReference>
<dbReference type="SMART" id="SM00320">
    <property type="entry name" value="WD40"/>
    <property type="match status" value="7"/>
</dbReference>
<accession>A0ABR2LB64</accession>
<dbReference type="InterPro" id="IPR015943">
    <property type="entry name" value="WD40/YVTN_repeat-like_dom_sf"/>
</dbReference>
<dbReference type="InterPro" id="IPR001680">
    <property type="entry name" value="WD40_rpt"/>
</dbReference>
<evidence type="ECO:0000313" key="12">
    <source>
        <dbReference type="Proteomes" id="UP001470230"/>
    </source>
</evidence>
<evidence type="ECO:0000256" key="1">
    <source>
        <dbReference type="ARBA" id="ARBA00004430"/>
    </source>
</evidence>
<feature type="coiled-coil region" evidence="10">
    <location>
        <begin position="1331"/>
        <end position="1358"/>
    </location>
</feature>
<dbReference type="PANTHER" id="PTHR14885">
    <property type="entry name" value="CILIA- AND FLAGELLA-ASSOCIATED PROTEIN 43-RELATED"/>
    <property type="match status" value="1"/>
</dbReference>
<sequence>MENLIGHEECYGFDASFGSCFIDKNTFCVRAGNYLQINRFKDKAMEQIGTINGKLSGFSSMAGDPINHILAYADRIHNPLIHFADVNGTEISSLRIEDVVGIKSLGFTYDGQWLYSLGGLPTFRLSAIDMNSREEAYGLTFELPIGEKISICPTKSRLIAVYGDSQVNIPRLPDDLCDDKPVHLRFYTLLGSSSHYSFSEVISDVPDPIISICWSPRSEEECIVGTNTGKIYFVNSTSGEYTTEPYSMDYIGDGEQNATAIFCTYKYMITSGSSGNLYWLELDNLENKENLFILDTKAPLLFMHILPGTNSLFFASTQNLLSSIDLDQETHLFVDESWINLRNAHLGPITGVASLAKHIVTVGKDGTMRIWSFSPYLNLVESFSFGDDPLTAVCSSSGGYLVAIGSESGLIRIINISDPQQPILLFRERLHKLAVTTITISKDHVVSGSVDGSVVILTCDPKNNFPLIGLLKLNSKIVSVATPAPLADRPQLFIATNHKEVIRIDIPDEPPHNFTLNIENLNRAILKVSNKITSICTEPTLREEQQYFYCACDDKTVKYYCMPLTSGDIDIVNSDDVEASAPDDVSSLHEKACSSVALSPNQMYVASGCSGSLLMVREIDVSTAQVQNTVLNVINHDPLYGAISSIAFSPDDKKLFTVGYDGCINVYSLKVQSSLIQSDQFEIPHGCFKISVSRVFLIDQQISSLNEVWSKREYEYNDENGFKADDGPGFEELALIDQISAENEKKQKQESEVFHNEILLELNRIKDEFMTLVNENENASELEQLAKSDFTLDVSMEEKLKEISQVKAKLIHYRRRVKNQIRALISQSITQKCYVPFEPKLTTVYGFKIPISFDNFPMPVQSEKMKRYYKCITLLRRTEIAALRYKPPANDPNRIVPSMMRDVTLDGARYLSSRSNSLVQLTVSEIEDETIVKDDLKLLYDPFQIVTSNRKITQLIIIENLVFETMNEFNVTFDDILARKQNLVQSLEEKNKRIRQLVRILKLNLDDYEIFDPIEEPNENSDSFLTVRDDEVVLKKLKGQTSKDLEQTNELEKDSFAERALRQMMGGNVNMNNMEEVPADDEPTRPEWMTTKKKEELTEEEQYQIAEFDKKLKNFIEEREKRRKALNAELTKLVKGNIAAIDEFDKSMCLTYMARIDCEEKVLYHELEIMHLVKALNDERNVRKELNDLSEESLQKVTEQRSKQPFLTELTNLSLTLNEEASSAEQNLDNLKSQVNKEFHNRECVNQLMRLYNSVSKRIRPQIEDSPNPFRQYMSKPFVFKDDLTDVLNSRPPSLADAPWKNFIEYCERKIQLSKDAAEKVSISNEMKLKVKEFDSMMNQIEDSLKEMKERSLILSDELLYKLVDMHIPFTFRQGQVEIPSEIVLIDYSDVVLIDKKVITDRNRLILEAGQRKLDELENIKKQHSNHKMLKWEIDKCRVDLQNLEEQFKEYQLFRVKKEDMLLIQGGEKNKNQDIVNQLNKGLEHMQRTHVVRLARAKQDLKKLMRKVARKKTENDKIEQEILQKQLGLKERKRIYNIQMISTKGAAEARKNRLKQVMMISKLKRAKQVQEQKIAQLREEIYKLRKCVYTSFNDNDEFDGMVGYS</sequence>
<comment type="similarity">
    <text evidence="8">Belongs to the CFAP43 family.</text>
</comment>
<feature type="coiled-coil region" evidence="10">
    <location>
        <begin position="977"/>
        <end position="1004"/>
    </location>
</feature>
<evidence type="ECO:0000256" key="4">
    <source>
        <dbReference type="ARBA" id="ARBA00022737"/>
    </source>
</evidence>
<evidence type="ECO:0000256" key="2">
    <source>
        <dbReference type="ARBA" id="ARBA00022490"/>
    </source>
</evidence>
<dbReference type="Pfam" id="PF25828">
    <property type="entry name" value="CC_Cfap43"/>
    <property type="match status" value="1"/>
</dbReference>
<dbReference type="Proteomes" id="UP001470230">
    <property type="component" value="Unassembled WGS sequence"/>
</dbReference>
<dbReference type="InterPro" id="IPR036322">
    <property type="entry name" value="WD40_repeat_dom_sf"/>
</dbReference>
<dbReference type="EMBL" id="JAPFFF010000001">
    <property type="protein sequence ID" value="KAK8900578.1"/>
    <property type="molecule type" value="Genomic_DNA"/>
</dbReference>
<keyword evidence="3" id="KW-0853">WD repeat</keyword>
<evidence type="ECO:0000256" key="7">
    <source>
        <dbReference type="ARBA" id="ARBA00023273"/>
    </source>
</evidence>
<keyword evidence="11" id="KW-0282">Flagellum</keyword>
<dbReference type="Gene3D" id="2.130.10.10">
    <property type="entry name" value="YVTN repeat-like/Quinoprotein amine dehydrogenase"/>
    <property type="match status" value="2"/>
</dbReference>
<feature type="coiled-coil region" evidence="10">
    <location>
        <begin position="762"/>
        <end position="816"/>
    </location>
</feature>
<reference evidence="11 12" key="1">
    <citation type="submission" date="2024-04" db="EMBL/GenBank/DDBJ databases">
        <title>Tritrichomonas musculus Genome.</title>
        <authorList>
            <person name="Alves-Ferreira E."/>
            <person name="Grigg M."/>
            <person name="Lorenzi H."/>
            <person name="Galac M."/>
        </authorList>
    </citation>
    <scope>NUCLEOTIDE SEQUENCE [LARGE SCALE GENOMIC DNA]</scope>
    <source>
        <strain evidence="11 12">EAF2021</strain>
    </source>
</reference>
<comment type="caution">
    <text evidence="11">The sequence shown here is derived from an EMBL/GenBank/DDBJ whole genome shotgun (WGS) entry which is preliminary data.</text>
</comment>